<evidence type="ECO:0000256" key="1">
    <source>
        <dbReference type="SAM" id="MobiDB-lite"/>
    </source>
</evidence>
<feature type="compositionally biased region" description="Polar residues" evidence="1">
    <location>
        <begin position="120"/>
        <end position="133"/>
    </location>
</feature>
<organism evidence="3 4">
    <name type="scientific">Qipengyuania marisflavi</name>
    <dbReference type="NCBI Taxonomy" id="2486356"/>
    <lineage>
        <taxon>Bacteria</taxon>
        <taxon>Pseudomonadati</taxon>
        <taxon>Pseudomonadota</taxon>
        <taxon>Alphaproteobacteria</taxon>
        <taxon>Sphingomonadales</taxon>
        <taxon>Erythrobacteraceae</taxon>
        <taxon>Qipengyuania</taxon>
    </lineage>
</organism>
<accession>A0A5S3PRF4</accession>
<dbReference type="Pfam" id="PF07484">
    <property type="entry name" value="Collar"/>
    <property type="match status" value="1"/>
</dbReference>
<evidence type="ECO:0000313" key="4">
    <source>
        <dbReference type="Proteomes" id="UP000309668"/>
    </source>
</evidence>
<keyword evidence="4" id="KW-1185">Reference proteome</keyword>
<dbReference type="InterPro" id="IPR037053">
    <property type="entry name" value="Phage_tail_collar_dom_sf"/>
</dbReference>
<dbReference type="SUPFAM" id="SSF88874">
    <property type="entry name" value="Receptor-binding domain of short tail fibre protein gp12"/>
    <property type="match status" value="1"/>
</dbReference>
<feature type="region of interest" description="Disordered" evidence="1">
    <location>
        <begin position="120"/>
        <end position="141"/>
    </location>
</feature>
<name>A0A5S3PRF4_9SPHN</name>
<dbReference type="AlphaFoldDB" id="A0A5S3PRF4"/>
<feature type="domain" description="Phage tail collar" evidence="2">
    <location>
        <begin position="22"/>
        <end position="78"/>
    </location>
</feature>
<comment type="caution">
    <text evidence="3">The sequence shown here is derived from an EMBL/GenBank/DDBJ whole genome shotgun (WGS) entry which is preliminary data.</text>
</comment>
<dbReference type="Proteomes" id="UP000309668">
    <property type="component" value="Unassembled WGS sequence"/>
</dbReference>
<dbReference type="InterPro" id="IPR011083">
    <property type="entry name" value="Phage_tail_collar_dom"/>
</dbReference>
<proteinExistence type="predicted"/>
<evidence type="ECO:0000313" key="3">
    <source>
        <dbReference type="EMBL" id="TMM46165.1"/>
    </source>
</evidence>
<reference evidence="3 4" key="1">
    <citation type="submission" date="2019-05" db="EMBL/GenBank/DDBJ databases">
        <title>Erythrobacter marisflavi sp. nov., isolated from isolated from water of an estuary environment.</title>
        <authorList>
            <person name="Yoon J.-H."/>
        </authorList>
    </citation>
    <scope>NUCLEOTIDE SEQUENCE [LARGE SCALE GENOMIC DNA]</scope>
    <source>
        <strain evidence="3 4">KEM-5</strain>
    </source>
</reference>
<sequence length="198" mass="20497">MAGAMAGGVAQPAHAGDDPFIGQITNYGFNFCPRGWAAANGAILPISSNTALFSLYGTTFGGDGRTTFQLPDLRGRVPLGDGRGPGLSDIRLGEQGGLETVTLTAPELPSHTHALNGSLSLRTSTSAPDTNDPNGAALATFPSDRNIYSTSARDRPGMPVVGQITLANTGGGQAHENRPPFLVMNWCVAIQGTYPSRS</sequence>
<gene>
    <name evidence="3" type="ORF">FEV51_11865</name>
</gene>
<evidence type="ECO:0000259" key="2">
    <source>
        <dbReference type="Pfam" id="PF07484"/>
    </source>
</evidence>
<dbReference type="Gene3D" id="3.90.1340.10">
    <property type="entry name" value="Phage tail collar domain"/>
    <property type="match status" value="1"/>
</dbReference>
<protein>
    <submittedName>
        <fullName evidence="3">Phage tail protein</fullName>
    </submittedName>
</protein>
<dbReference type="EMBL" id="VCAO01000009">
    <property type="protein sequence ID" value="TMM46165.1"/>
    <property type="molecule type" value="Genomic_DNA"/>
</dbReference>
<dbReference type="OrthoDB" id="9810174at2"/>